<evidence type="ECO:0000256" key="1">
    <source>
        <dbReference type="SAM" id="SignalP"/>
    </source>
</evidence>
<reference evidence="2" key="1">
    <citation type="submission" date="2015-12" db="EMBL/GenBank/DDBJ databases">
        <title>High throughput identification of novel conotoxins from the Chinese tubular cone snail Conus betulinus by multitranscriptome sequencing.</title>
        <authorList>
            <person name="Ruan Z."/>
            <person name="Peng C."/>
            <person name="Shi Q."/>
            <person name="Yao G."/>
            <person name="Gao B.-M."/>
        </authorList>
    </citation>
    <scope>NUCLEOTIDE SEQUENCE</scope>
</reference>
<evidence type="ECO:0000313" key="2">
    <source>
        <dbReference type="EMBL" id="AMP44697.1"/>
    </source>
</evidence>
<feature type="chain" id="PRO_5007493454" evidence="1">
    <location>
        <begin position="19"/>
        <end position="67"/>
    </location>
</feature>
<feature type="signal peptide" evidence="1">
    <location>
        <begin position="1"/>
        <end position="18"/>
    </location>
</feature>
<accession>A0A142C1J6</accession>
<name>A0A142C1J6_CONBE</name>
<dbReference type="EMBL" id="KU563949">
    <property type="protein sequence ID" value="AMP44697.1"/>
    <property type="molecule type" value="mRNA"/>
</dbReference>
<organism evidence="2">
    <name type="scientific">Conus betulinus</name>
    <name type="common">Beech cone</name>
    <dbReference type="NCBI Taxonomy" id="89764"/>
    <lineage>
        <taxon>Eukaryota</taxon>
        <taxon>Metazoa</taxon>
        <taxon>Spiralia</taxon>
        <taxon>Lophotrochozoa</taxon>
        <taxon>Mollusca</taxon>
        <taxon>Gastropoda</taxon>
        <taxon>Caenogastropoda</taxon>
        <taxon>Neogastropoda</taxon>
        <taxon>Conoidea</taxon>
        <taxon>Conidae</taxon>
        <taxon>Conus</taxon>
        <taxon>Dendroconus</taxon>
    </lineage>
</organism>
<sequence length="67" mass="7604">MNFSLIFILALVLTLSMSDGFIRRAENGERTFSQHSPDAKDVQTHQINTRNLCPHCPNGCHMDRTCI</sequence>
<protein>
    <submittedName>
        <fullName evidence="2">Conotoxin</fullName>
    </submittedName>
</protein>
<dbReference type="AlphaFoldDB" id="A0A142C1J6"/>
<keyword evidence="1" id="KW-0732">Signal</keyword>
<proteinExistence type="evidence at transcript level"/>